<keyword evidence="2" id="KW-1185">Reference proteome</keyword>
<sequence length="135" mass="15287">MNNQQEGNDINPPDAPPENQIIRHHRENRLAAARGDPLPFPNIQYPLEEDDDDNILNVPPQLGNLLPIPLGPITSQNLSTFPHAFNLMHYDQAPHLPFPALQFRNRIVSLLNGAEVPWPMHDELPPDLLPHLFPD</sequence>
<dbReference type="EMBL" id="PQXI01000250">
    <property type="protein sequence ID" value="TGO20985.1"/>
    <property type="molecule type" value="Genomic_DNA"/>
</dbReference>
<evidence type="ECO:0000313" key="1">
    <source>
        <dbReference type="EMBL" id="TGO20985.1"/>
    </source>
</evidence>
<proteinExistence type="predicted"/>
<organism evidence="1 2">
    <name type="scientific">Botrytis paeoniae</name>
    <dbReference type="NCBI Taxonomy" id="278948"/>
    <lineage>
        <taxon>Eukaryota</taxon>
        <taxon>Fungi</taxon>
        <taxon>Dikarya</taxon>
        <taxon>Ascomycota</taxon>
        <taxon>Pezizomycotina</taxon>
        <taxon>Leotiomycetes</taxon>
        <taxon>Helotiales</taxon>
        <taxon>Sclerotiniaceae</taxon>
        <taxon>Botrytis</taxon>
    </lineage>
</organism>
<gene>
    <name evidence="1" type="ORF">BPAE_0251g00180</name>
</gene>
<dbReference type="AlphaFoldDB" id="A0A4Z1F8T4"/>
<name>A0A4Z1F8T4_9HELO</name>
<dbReference type="Proteomes" id="UP000297910">
    <property type="component" value="Unassembled WGS sequence"/>
</dbReference>
<comment type="caution">
    <text evidence="1">The sequence shown here is derived from an EMBL/GenBank/DDBJ whole genome shotgun (WGS) entry which is preliminary data.</text>
</comment>
<accession>A0A4Z1F8T4</accession>
<protein>
    <submittedName>
        <fullName evidence="1">Uncharacterized protein</fullName>
    </submittedName>
</protein>
<evidence type="ECO:0000313" key="2">
    <source>
        <dbReference type="Proteomes" id="UP000297910"/>
    </source>
</evidence>
<reference evidence="1 2" key="1">
    <citation type="submission" date="2017-12" db="EMBL/GenBank/DDBJ databases">
        <title>Comparative genomics of Botrytis spp.</title>
        <authorList>
            <person name="Valero-Jimenez C.A."/>
            <person name="Tapia P."/>
            <person name="Veloso J."/>
            <person name="Silva-Moreno E."/>
            <person name="Staats M."/>
            <person name="Valdes J.H."/>
            <person name="Van Kan J.A.L."/>
        </authorList>
    </citation>
    <scope>NUCLEOTIDE SEQUENCE [LARGE SCALE GENOMIC DNA]</scope>
    <source>
        <strain evidence="1 2">Bp0003</strain>
    </source>
</reference>